<sequence length="777" mass="86575">MCPPPPQSSNASSFGCFLTPASHLLHKSHSMFLSRLSCSFLSRSRPPRCWASFSGNSDSSHLPQFIPAPHPWWSAQGFPPWPRRLPRSHPGTHRVFTGRTLRSHSCNPGDASGSWRLYYTTAGLMMERPDRDRGPPQKKRKNTEDKRSVDERDGHRHGGAAAAGGGKAREGSSNREHGFHDPSADRRPRANPSFGDRSQDRGRNGAGKDVSRENVSKGLERTKGANIDRQRKDSTSQDEAPYRGRREHHHHHHHHHHHRGPKESQSAESRTQTPKSKPEKDSVSVHKAKPNPWFKEGGAHQQGELRRNTKGAEEWVGHRGSDGGPWTEILFQPRNTTDPSNPGQEVRAQWQPLPPGTSAHVRQQDEAAPLKPLQRHWEMSSACSSHPQPPGCSTAFDFSVMSYNILSQELLQDNSYLYEHCDPRVLSWDYRRPNLLTEIQQHNADILCLQEVQEDHYENQIKPALQALGYQCEYKKRTGSKPDGCAIFFKSSRLSLFSSNPIEFFRSGDVVLDRDNVGLVVLLKPNSGGWSDPSTFICVANTHLLYNPRRGDVKLAQLAILLAEIGRLSRLPDGSTNPVVLCGDFNSTPGSPLYNFLTTGCLEYGGLQIGMVSGQEAPARHQRLLTTPIWSRSLGINHRCQYENQIPTDPSPGSPTAVEGAISHLSVEDVADKAAAVLNRARLEHSLTLQSSYLHRLMPDGRPEITTCHSRTAMTVDYILFTPELVTPPSLPGARGLQLLGRLSLVGQSELEEVNGLPNQHHSSDHLPLLARFRFLC</sequence>
<organism evidence="3 4">
    <name type="scientific">Channa striata</name>
    <name type="common">Snakehead murrel</name>
    <name type="synonym">Ophicephalus striatus</name>
    <dbReference type="NCBI Taxonomy" id="64152"/>
    <lineage>
        <taxon>Eukaryota</taxon>
        <taxon>Metazoa</taxon>
        <taxon>Chordata</taxon>
        <taxon>Craniata</taxon>
        <taxon>Vertebrata</taxon>
        <taxon>Euteleostomi</taxon>
        <taxon>Actinopterygii</taxon>
        <taxon>Neopterygii</taxon>
        <taxon>Teleostei</taxon>
        <taxon>Neoteleostei</taxon>
        <taxon>Acanthomorphata</taxon>
        <taxon>Anabantaria</taxon>
        <taxon>Anabantiformes</taxon>
        <taxon>Channoidei</taxon>
        <taxon>Channidae</taxon>
        <taxon>Channa</taxon>
    </lineage>
</organism>
<feature type="domain" description="Endonuclease/exonuclease/phosphatase" evidence="2">
    <location>
        <begin position="401"/>
        <end position="733"/>
    </location>
</feature>
<dbReference type="PANTHER" id="PTHR12121">
    <property type="entry name" value="CARBON CATABOLITE REPRESSOR PROTEIN 4"/>
    <property type="match status" value="1"/>
</dbReference>
<feature type="compositionally biased region" description="Basic and acidic residues" evidence="1">
    <location>
        <begin position="142"/>
        <end position="156"/>
    </location>
</feature>
<gene>
    <name evidence="3" type="ORF">Q5P01_004637</name>
</gene>
<feature type="compositionally biased region" description="Polar residues" evidence="1">
    <location>
        <begin position="333"/>
        <end position="343"/>
    </location>
</feature>
<evidence type="ECO:0000256" key="1">
    <source>
        <dbReference type="SAM" id="MobiDB-lite"/>
    </source>
</evidence>
<feature type="region of interest" description="Disordered" evidence="1">
    <location>
        <begin position="126"/>
        <end position="363"/>
    </location>
</feature>
<dbReference type="GO" id="GO:0000175">
    <property type="term" value="F:3'-5'-RNA exonuclease activity"/>
    <property type="evidence" value="ECO:0007669"/>
    <property type="project" value="TreeGrafter"/>
</dbReference>
<dbReference type="EMBL" id="JAUPFM010000003">
    <property type="protein sequence ID" value="KAK2855902.1"/>
    <property type="molecule type" value="Genomic_DNA"/>
</dbReference>
<evidence type="ECO:0000313" key="3">
    <source>
        <dbReference type="EMBL" id="KAK2855902.1"/>
    </source>
</evidence>
<dbReference type="SUPFAM" id="SSF56219">
    <property type="entry name" value="DNase I-like"/>
    <property type="match status" value="1"/>
</dbReference>
<accession>A0AA88NC70</accession>
<feature type="compositionally biased region" description="Basic and acidic residues" evidence="1">
    <location>
        <begin position="167"/>
        <end position="188"/>
    </location>
</feature>
<dbReference type="PANTHER" id="PTHR12121:SF27">
    <property type="entry name" value="PROTEIN ANGEL HOMOLOG 2"/>
    <property type="match status" value="1"/>
</dbReference>
<evidence type="ECO:0000259" key="2">
    <source>
        <dbReference type="Pfam" id="PF03372"/>
    </source>
</evidence>
<reference evidence="3" key="1">
    <citation type="submission" date="2023-07" db="EMBL/GenBank/DDBJ databases">
        <title>Chromosome-level Genome Assembly of Striped Snakehead (Channa striata).</title>
        <authorList>
            <person name="Liu H."/>
        </authorList>
    </citation>
    <scope>NUCLEOTIDE SEQUENCE</scope>
    <source>
        <strain evidence="3">Gz</strain>
        <tissue evidence="3">Muscle</tissue>
    </source>
</reference>
<dbReference type="Gene3D" id="3.60.10.10">
    <property type="entry name" value="Endonuclease/exonuclease/phosphatase"/>
    <property type="match status" value="1"/>
</dbReference>
<dbReference type="InterPro" id="IPR005135">
    <property type="entry name" value="Endo/exonuclease/phosphatase"/>
</dbReference>
<name>A0AA88NC70_CHASR</name>
<dbReference type="Proteomes" id="UP001187415">
    <property type="component" value="Unassembled WGS sequence"/>
</dbReference>
<comment type="caution">
    <text evidence="3">The sequence shown here is derived from an EMBL/GenBank/DDBJ whole genome shotgun (WGS) entry which is preliminary data.</text>
</comment>
<protein>
    <recommendedName>
        <fullName evidence="2">Endonuclease/exonuclease/phosphatase domain-containing protein</fullName>
    </recommendedName>
</protein>
<dbReference type="InterPro" id="IPR036691">
    <property type="entry name" value="Endo/exonu/phosph_ase_sf"/>
</dbReference>
<dbReference type="Pfam" id="PF03372">
    <property type="entry name" value="Exo_endo_phos"/>
    <property type="match status" value="1"/>
</dbReference>
<feature type="compositionally biased region" description="Basic and acidic residues" evidence="1">
    <location>
        <begin position="209"/>
        <end position="244"/>
    </location>
</feature>
<dbReference type="GO" id="GO:0003730">
    <property type="term" value="F:mRNA 3'-UTR binding"/>
    <property type="evidence" value="ECO:0007669"/>
    <property type="project" value="TreeGrafter"/>
</dbReference>
<dbReference type="GO" id="GO:0070935">
    <property type="term" value="P:3'-UTR-mediated mRNA stabilization"/>
    <property type="evidence" value="ECO:0007669"/>
    <property type="project" value="TreeGrafter"/>
</dbReference>
<feature type="compositionally biased region" description="Polar residues" evidence="1">
    <location>
        <begin position="263"/>
        <end position="275"/>
    </location>
</feature>
<dbReference type="AlphaFoldDB" id="A0AA88NC70"/>
<feature type="compositionally biased region" description="Basic and acidic residues" evidence="1">
    <location>
        <begin position="303"/>
        <end position="321"/>
    </location>
</feature>
<proteinExistence type="predicted"/>
<keyword evidence="4" id="KW-1185">Reference proteome</keyword>
<feature type="compositionally biased region" description="Basic residues" evidence="1">
    <location>
        <begin position="245"/>
        <end position="260"/>
    </location>
</feature>
<evidence type="ECO:0000313" key="4">
    <source>
        <dbReference type="Proteomes" id="UP001187415"/>
    </source>
</evidence>
<dbReference type="InterPro" id="IPR050410">
    <property type="entry name" value="CCR4/nocturin_mRNA_transcr"/>
</dbReference>